<gene>
    <name evidence="1" type="ORF">MGALJ_13460</name>
</gene>
<dbReference type="Proteomes" id="UP000465785">
    <property type="component" value="Chromosome"/>
</dbReference>
<evidence type="ECO:0000313" key="1">
    <source>
        <dbReference type="EMBL" id="BBY91677.1"/>
    </source>
</evidence>
<keyword evidence="2" id="KW-1185">Reference proteome</keyword>
<proteinExistence type="predicted"/>
<dbReference type="PIRSF" id="PIRSF010372">
    <property type="entry name" value="PaiB"/>
    <property type="match status" value="1"/>
</dbReference>
<dbReference type="PANTHER" id="PTHR35802:SF1">
    <property type="entry name" value="PROTEASE SYNTHASE AND SPORULATION PROTEIN PAI 2"/>
    <property type="match status" value="1"/>
</dbReference>
<dbReference type="Gene3D" id="2.30.110.10">
    <property type="entry name" value="Electron Transport, Fmn-binding Protein, Chain A"/>
    <property type="match status" value="1"/>
</dbReference>
<reference evidence="1 2" key="1">
    <citation type="journal article" date="2019" name="Emerg. Microbes Infect.">
        <title>Comprehensive subspecies identification of 175 nontuberculous mycobacteria species based on 7547 genomic profiles.</title>
        <authorList>
            <person name="Matsumoto Y."/>
            <person name="Kinjo T."/>
            <person name="Motooka D."/>
            <person name="Nabeya D."/>
            <person name="Jung N."/>
            <person name="Uechi K."/>
            <person name="Horii T."/>
            <person name="Iida T."/>
            <person name="Fujita J."/>
            <person name="Nakamura S."/>
        </authorList>
    </citation>
    <scope>NUCLEOTIDE SEQUENCE [LARGE SCALE GENOMIC DNA]</scope>
    <source>
        <strain evidence="1 2">JCM 6399</strain>
    </source>
</reference>
<sequence>MYIPSSNRIDDDDEIRRFVAAARSAEFVTVGSDGTPVATLLPIMWEGDVVVAHMAKANPQWKSIAPGSPALLISTGPEAYISPSWYAAKAEHGRVVPTWNYSAVHLSGTVRVHEDREWLRDVVTRLTGVHENVRSEPWRVSDAPAKYIEGQLGGIVGLEITVTRVEGKAKLSQNRSENDRRGVIKGLLEEQDYEAAKVAAAMDTEL</sequence>
<dbReference type="RefSeq" id="WP_163727749.1">
    <property type="nucleotide sequence ID" value="NZ_AP022601.1"/>
</dbReference>
<dbReference type="Pfam" id="PF04299">
    <property type="entry name" value="FMN_bind_2"/>
    <property type="match status" value="1"/>
</dbReference>
<dbReference type="PANTHER" id="PTHR35802">
    <property type="entry name" value="PROTEASE SYNTHASE AND SPORULATION PROTEIN PAI 2"/>
    <property type="match status" value="1"/>
</dbReference>
<name>A0A9W4FE47_9MYCO</name>
<dbReference type="AlphaFoldDB" id="A0A9W4FE47"/>
<accession>A0A9W4FE47</accession>
<evidence type="ECO:0000313" key="2">
    <source>
        <dbReference type="Proteomes" id="UP000465785"/>
    </source>
</evidence>
<organism evidence="1 2">
    <name type="scientific">Mycobacterium gallinarum</name>
    <dbReference type="NCBI Taxonomy" id="39689"/>
    <lineage>
        <taxon>Bacteria</taxon>
        <taxon>Bacillati</taxon>
        <taxon>Actinomycetota</taxon>
        <taxon>Actinomycetes</taxon>
        <taxon>Mycobacteriales</taxon>
        <taxon>Mycobacteriaceae</taxon>
        <taxon>Mycobacterium</taxon>
    </lineage>
</organism>
<protein>
    <submittedName>
        <fullName evidence="1">Transcriptional regulator</fullName>
    </submittedName>
</protein>
<dbReference type="EMBL" id="AP022601">
    <property type="protein sequence ID" value="BBY91677.1"/>
    <property type="molecule type" value="Genomic_DNA"/>
</dbReference>
<dbReference type="KEGG" id="mgau:MGALJ_13460"/>
<dbReference type="InterPro" id="IPR012349">
    <property type="entry name" value="Split_barrel_FMN-bd"/>
</dbReference>
<dbReference type="SUPFAM" id="SSF50475">
    <property type="entry name" value="FMN-binding split barrel"/>
    <property type="match status" value="1"/>
</dbReference>
<dbReference type="InterPro" id="IPR007396">
    <property type="entry name" value="TR_PAI2-type"/>
</dbReference>